<accession>A0ABU3TGU4</accession>
<evidence type="ECO:0000256" key="1">
    <source>
        <dbReference type="ARBA" id="ARBA00023002"/>
    </source>
</evidence>
<protein>
    <submittedName>
        <fullName evidence="4">D-2-hydroxyacid dehydrogenase</fullName>
    </submittedName>
</protein>
<dbReference type="Gene3D" id="3.40.50.720">
    <property type="entry name" value="NAD(P)-binding Rossmann-like Domain"/>
    <property type="match status" value="2"/>
</dbReference>
<evidence type="ECO:0000256" key="2">
    <source>
        <dbReference type="ARBA" id="ARBA00023027"/>
    </source>
</evidence>
<dbReference type="InterPro" id="IPR006140">
    <property type="entry name" value="D-isomer_DH_NAD-bd"/>
</dbReference>
<feature type="domain" description="D-isomer specific 2-hydroxyacid dehydrogenase NAD-binding" evidence="3">
    <location>
        <begin position="107"/>
        <end position="277"/>
    </location>
</feature>
<keyword evidence="5" id="KW-1185">Reference proteome</keyword>
<dbReference type="Proteomes" id="UP001250698">
    <property type="component" value="Unassembled WGS sequence"/>
</dbReference>
<dbReference type="SUPFAM" id="SSF51735">
    <property type="entry name" value="NAD(P)-binding Rossmann-fold domains"/>
    <property type="match status" value="1"/>
</dbReference>
<keyword evidence="1" id="KW-0560">Oxidoreductase</keyword>
<dbReference type="CDD" id="cd05300">
    <property type="entry name" value="2-Hacid_dh_1"/>
    <property type="match status" value="1"/>
</dbReference>
<evidence type="ECO:0000313" key="5">
    <source>
        <dbReference type="Proteomes" id="UP001250698"/>
    </source>
</evidence>
<dbReference type="InterPro" id="IPR036291">
    <property type="entry name" value="NAD(P)-bd_dom_sf"/>
</dbReference>
<evidence type="ECO:0000313" key="4">
    <source>
        <dbReference type="EMBL" id="MDU0370573.1"/>
    </source>
</evidence>
<dbReference type="PANTHER" id="PTHR43333:SF1">
    <property type="entry name" value="D-ISOMER SPECIFIC 2-HYDROXYACID DEHYDROGENASE NAD-BINDING DOMAIN-CONTAINING PROTEIN"/>
    <property type="match status" value="1"/>
</dbReference>
<dbReference type="EMBL" id="JAWDJT010000004">
    <property type="protein sequence ID" value="MDU0370573.1"/>
    <property type="molecule type" value="Genomic_DNA"/>
</dbReference>
<reference evidence="4 5" key="1">
    <citation type="submission" date="2023-10" db="EMBL/GenBank/DDBJ databases">
        <title>Hymenobacter endophyticus sp. nov., an isolate from the leaf tissues of wheat.</title>
        <authorList>
            <person name="Dai Y."/>
        </authorList>
    </citation>
    <scope>NUCLEOTIDE SEQUENCE [LARGE SCALE GENOMIC DNA]</scope>
    <source>
        <strain evidence="4 5">ZK17L-C2</strain>
    </source>
</reference>
<dbReference type="PANTHER" id="PTHR43333">
    <property type="entry name" value="2-HACID_DH_C DOMAIN-CONTAINING PROTEIN"/>
    <property type="match status" value="1"/>
</dbReference>
<dbReference type="Pfam" id="PF02826">
    <property type="entry name" value="2-Hacid_dh_C"/>
    <property type="match status" value="1"/>
</dbReference>
<organism evidence="4 5">
    <name type="scientific">Hymenobacter endophyticus</name>
    <dbReference type="NCBI Taxonomy" id="3076335"/>
    <lineage>
        <taxon>Bacteria</taxon>
        <taxon>Pseudomonadati</taxon>
        <taxon>Bacteroidota</taxon>
        <taxon>Cytophagia</taxon>
        <taxon>Cytophagales</taxon>
        <taxon>Hymenobacteraceae</taxon>
        <taxon>Hymenobacter</taxon>
    </lineage>
</organism>
<gene>
    <name evidence="4" type="ORF">ROI90_09240</name>
</gene>
<evidence type="ECO:0000259" key="3">
    <source>
        <dbReference type="Pfam" id="PF02826"/>
    </source>
</evidence>
<proteinExistence type="predicted"/>
<dbReference type="RefSeq" id="WP_315998051.1">
    <property type="nucleotide sequence ID" value="NZ_JAWDJT010000004.1"/>
</dbReference>
<comment type="caution">
    <text evidence="4">The sequence shown here is derived from an EMBL/GenBank/DDBJ whole genome shotgun (WGS) entry which is preliminary data.</text>
</comment>
<sequence length="314" mass="34321">MRFMHLFVYSSLGSEARAALLQQLPADIQPTFRTDISEAEQQAALAESELLLGNPPPQWLESALPSRLRFWQIDSAGIDRYQQLSPTFPVANMGDFFAWPCAETMVAGLLGLLRYIPELAVWQTQRHWEGAAVRPRLGLLQHQRVIILGSGAIGQAVAQQLRGFNCAVQFLARTDPAAHLHTREELLAALSTTDIVVNCLPGSADGFFSQELIAALPSHALYASVGRGNTTDEPALVAALQTGRLGGAVLDVTAQEPLPADSPLWHLPRVLLTQHSGGGRPGEDEGKVDLFLRNLQHLLRQEPIENPVSLHRGY</sequence>
<keyword evidence="2" id="KW-0520">NAD</keyword>
<name>A0ABU3TGU4_9BACT</name>